<protein>
    <recommendedName>
        <fullName evidence="2">Zn(2)-C6 fungal-type domain-containing protein</fullName>
    </recommendedName>
</protein>
<dbReference type="EMBL" id="JARIHO010000043">
    <property type="protein sequence ID" value="KAJ7325820.1"/>
    <property type="molecule type" value="Genomic_DNA"/>
</dbReference>
<feature type="region of interest" description="Disordered" evidence="1">
    <location>
        <begin position="107"/>
        <end position="150"/>
    </location>
</feature>
<comment type="caution">
    <text evidence="3">The sequence shown here is derived from an EMBL/GenBank/DDBJ whole genome shotgun (WGS) entry which is preliminary data.</text>
</comment>
<reference evidence="3" key="1">
    <citation type="submission" date="2023-03" db="EMBL/GenBank/DDBJ databases">
        <title>Massive genome expansion in bonnet fungi (Mycena s.s.) driven by repeated elements and novel gene families across ecological guilds.</title>
        <authorList>
            <consortium name="Lawrence Berkeley National Laboratory"/>
            <person name="Harder C.B."/>
            <person name="Miyauchi S."/>
            <person name="Viragh M."/>
            <person name="Kuo A."/>
            <person name="Thoen E."/>
            <person name="Andreopoulos B."/>
            <person name="Lu D."/>
            <person name="Skrede I."/>
            <person name="Drula E."/>
            <person name="Henrissat B."/>
            <person name="Morin E."/>
            <person name="Kohler A."/>
            <person name="Barry K."/>
            <person name="LaButti K."/>
            <person name="Morin E."/>
            <person name="Salamov A."/>
            <person name="Lipzen A."/>
            <person name="Mereny Z."/>
            <person name="Hegedus B."/>
            <person name="Baldrian P."/>
            <person name="Stursova M."/>
            <person name="Weitz H."/>
            <person name="Taylor A."/>
            <person name="Grigoriev I.V."/>
            <person name="Nagy L.G."/>
            <person name="Martin F."/>
            <person name="Kauserud H."/>
        </authorList>
    </citation>
    <scope>NUCLEOTIDE SEQUENCE</scope>
    <source>
        <strain evidence="3">CBHHK002</strain>
    </source>
</reference>
<keyword evidence="4" id="KW-1185">Reference proteome</keyword>
<evidence type="ECO:0000259" key="2">
    <source>
        <dbReference type="PROSITE" id="PS50048"/>
    </source>
</evidence>
<feature type="compositionally biased region" description="Polar residues" evidence="1">
    <location>
        <begin position="114"/>
        <end position="130"/>
    </location>
</feature>
<dbReference type="InterPro" id="IPR001138">
    <property type="entry name" value="Zn2Cys6_DnaBD"/>
</dbReference>
<organism evidence="3 4">
    <name type="scientific">Mycena albidolilacea</name>
    <dbReference type="NCBI Taxonomy" id="1033008"/>
    <lineage>
        <taxon>Eukaryota</taxon>
        <taxon>Fungi</taxon>
        <taxon>Dikarya</taxon>
        <taxon>Basidiomycota</taxon>
        <taxon>Agaricomycotina</taxon>
        <taxon>Agaricomycetes</taxon>
        <taxon>Agaricomycetidae</taxon>
        <taxon>Agaricales</taxon>
        <taxon>Marasmiineae</taxon>
        <taxon>Mycenaceae</taxon>
        <taxon>Mycena</taxon>
    </lineage>
</organism>
<dbReference type="GO" id="GO:0000981">
    <property type="term" value="F:DNA-binding transcription factor activity, RNA polymerase II-specific"/>
    <property type="evidence" value="ECO:0007669"/>
    <property type="project" value="InterPro"/>
</dbReference>
<dbReference type="InterPro" id="IPR036864">
    <property type="entry name" value="Zn2-C6_fun-type_DNA-bd_sf"/>
</dbReference>
<dbReference type="PROSITE" id="PS50048">
    <property type="entry name" value="ZN2_CY6_FUNGAL_2"/>
    <property type="match status" value="1"/>
</dbReference>
<feature type="compositionally biased region" description="Polar residues" evidence="1">
    <location>
        <begin position="138"/>
        <end position="148"/>
    </location>
</feature>
<dbReference type="Proteomes" id="UP001218218">
    <property type="component" value="Unassembled WGS sequence"/>
</dbReference>
<dbReference type="SUPFAM" id="SSF57701">
    <property type="entry name" value="Zn2/Cys6 DNA-binding domain"/>
    <property type="match status" value="1"/>
</dbReference>
<dbReference type="PROSITE" id="PS00463">
    <property type="entry name" value="ZN2_CY6_FUNGAL_1"/>
    <property type="match status" value="1"/>
</dbReference>
<dbReference type="Gene3D" id="4.10.240.10">
    <property type="entry name" value="Zn(2)-C6 fungal-type DNA-binding domain"/>
    <property type="match status" value="1"/>
</dbReference>
<evidence type="ECO:0000313" key="3">
    <source>
        <dbReference type="EMBL" id="KAJ7325820.1"/>
    </source>
</evidence>
<sequence length="352" mass="39356">MSPTEYSTEDVDLGSSREDLPMLALSQANGEQELNVATGDAHTIPRAFCYSPQYIYRPSFEDGANPRHRNSEPEFVPNGRGGFQEHRASQQLDHLDHTAMFFTPQRRVSESMDQRAQTQLYGTSDTTPSGAQFAFSPGSRSFSTQSSPGYLHHELPDVSYHPPAHAHAGHLSSDYPYPQRHGDLGMILDRPSSYHGSPMLNSPLNTWDTQPAQSTSYPMPIPSRPPSLSAVFNAFGHHPPAGARRRVPQMFKLAPGRKRLVGKKQPMACLFCRERKIGCQRPAETDPDQTCNQCARRERRCEYPTESRRGQHNRIRFTEKKIGGQELTQPGKLRAPDSVTSSADGLNREVSR</sequence>
<gene>
    <name evidence="3" type="ORF">DFH08DRAFT_1027783</name>
</gene>
<dbReference type="GO" id="GO:0008270">
    <property type="term" value="F:zinc ion binding"/>
    <property type="evidence" value="ECO:0007669"/>
    <property type="project" value="InterPro"/>
</dbReference>
<dbReference type="CDD" id="cd00067">
    <property type="entry name" value="GAL4"/>
    <property type="match status" value="1"/>
</dbReference>
<feature type="domain" description="Zn(2)-C6 fungal-type" evidence="2">
    <location>
        <begin position="268"/>
        <end position="303"/>
    </location>
</feature>
<dbReference type="SMART" id="SM00066">
    <property type="entry name" value="GAL4"/>
    <property type="match status" value="1"/>
</dbReference>
<name>A0AAD6ZJF7_9AGAR</name>
<proteinExistence type="predicted"/>
<accession>A0AAD6ZJF7</accession>
<evidence type="ECO:0000256" key="1">
    <source>
        <dbReference type="SAM" id="MobiDB-lite"/>
    </source>
</evidence>
<evidence type="ECO:0000313" key="4">
    <source>
        <dbReference type="Proteomes" id="UP001218218"/>
    </source>
</evidence>
<feature type="region of interest" description="Disordered" evidence="1">
    <location>
        <begin position="305"/>
        <end position="352"/>
    </location>
</feature>
<dbReference type="AlphaFoldDB" id="A0AAD6ZJF7"/>